<reference evidence="2" key="1">
    <citation type="journal article" date="2005" name="Int. J. Syst. Evol. Microbiol.">
        <title>Methanofollis formosanus sp. nov., isolated from a fish pond.</title>
        <authorList>
            <person name="Wu S.Y."/>
            <person name="Chen S.C."/>
            <person name="Lai M.C."/>
        </authorList>
    </citation>
    <scope>NUCLEOTIDE SEQUENCE</scope>
    <source>
        <strain evidence="2">ML15</strain>
    </source>
</reference>
<dbReference type="Proteomes" id="UP000826709">
    <property type="component" value="Chromosome"/>
</dbReference>
<dbReference type="KEGG" id="mfk:E2N92_13265"/>
<gene>
    <name evidence="2" type="ORF">E2N92_13265</name>
</gene>
<evidence type="ECO:0000313" key="2">
    <source>
        <dbReference type="EMBL" id="QYZ80329.1"/>
    </source>
</evidence>
<evidence type="ECO:0000313" key="3">
    <source>
        <dbReference type="Proteomes" id="UP000826709"/>
    </source>
</evidence>
<dbReference type="OrthoDB" id="111287at2157"/>
<dbReference type="AlphaFoldDB" id="A0A8G1A2U1"/>
<sequence>MNSYRNAVLLCIFFIAAGTLVPAVSARFATSEGPNAGIGNGDTVFLGERNVNFSAFADPAKGELRQMVRIEDGEPTDPIQIADFVATSIPRGIAVNARYYPVYYDPATGTFTDPDTGTFCWVQDAGAYLGDLKVRVYDIDITPTPALARPETIPYTMGVQFLLPENTLPVTEFNGPWYEYELKGTVKTTEVVNLDGEHLSLEDLSGNPAEENRRFAFTFADQDAVDRDSRATMTFRMTLNDLDYERSWTFNVQDYSLALQLADTSTERGKDLGLTLHGVPFTQYVLSLEKAPDYPFFSGGGWDSKVSDFKITAHPGWDGTAALRIEIPRAAPLTTYAVQAKDPDTADQPVSATFIVAAPSGSTSDLVFENPELDDYSYALGDMIKLHGWCKNVKEKIPIYLYATGPNLHENGAPLTDPTREVVDGDTSTFTVTYYDPFFNRWDYQWWTHYYARAGCEGETYTVHANFDPIGYIYSAPDGAGSFEGDAPPAWEIALNEPTINAKFDERSGSVFAQGDRLYSWWHARGSPGLTGIAATHGHLKWYIFGNNFRYADYDAHFPIYEGSSSSGSLLDDNGQGDLPIGVYGFDYARNFTYDLTPGEYYIVYQHPGRNNQFDLLPENNPYFRGRVNEVVDATNKVPSARVGSLEAREAAQALTDALDSPYVDDIYVMDTFTVEKPRITISSPGDVAVGEKLTVKGTTNLAGENKAADDVEVGDELALTVSRLDLDAGHKGNAAMKFKTIYTYPSTKPDPATGKRTFVFEDVETASWYPGQYLITVECKDARYKQTLSFELLGEGVRRDTTATDPAHDPALSENPSHPAASSTLSWEEEDEEWPTPYQTTVPTTTPQQSAGLLPVAACAFLLAALIPPRRW</sequence>
<feature type="compositionally biased region" description="Basic and acidic residues" evidence="1">
    <location>
        <begin position="800"/>
        <end position="809"/>
    </location>
</feature>
<keyword evidence="3" id="KW-1185">Reference proteome</keyword>
<evidence type="ECO:0000256" key="1">
    <source>
        <dbReference type="SAM" id="MobiDB-lite"/>
    </source>
</evidence>
<name>A0A8G1A2U1_9EURY</name>
<feature type="compositionally biased region" description="Low complexity" evidence="1">
    <location>
        <begin position="836"/>
        <end position="848"/>
    </location>
</feature>
<reference evidence="2" key="2">
    <citation type="submission" date="2019-03" db="EMBL/GenBank/DDBJ databases">
        <authorList>
            <person name="Chen S.-C."/>
            <person name="Wu S.-Y."/>
            <person name="Lai M.-C."/>
        </authorList>
    </citation>
    <scope>NUCLEOTIDE SEQUENCE</scope>
    <source>
        <strain evidence="2">ML15</strain>
    </source>
</reference>
<proteinExistence type="predicted"/>
<protein>
    <recommendedName>
        <fullName evidence="4">DUF3821 domain-containing protein</fullName>
    </recommendedName>
</protein>
<evidence type="ECO:0008006" key="4">
    <source>
        <dbReference type="Google" id="ProtNLM"/>
    </source>
</evidence>
<organism evidence="2 3">
    <name type="scientific">Methanofollis formosanus</name>
    <dbReference type="NCBI Taxonomy" id="299308"/>
    <lineage>
        <taxon>Archaea</taxon>
        <taxon>Methanobacteriati</taxon>
        <taxon>Methanobacteriota</taxon>
        <taxon>Stenosarchaea group</taxon>
        <taxon>Methanomicrobia</taxon>
        <taxon>Methanomicrobiales</taxon>
        <taxon>Methanomicrobiaceae</taxon>
        <taxon>Methanofollis</taxon>
    </lineage>
</organism>
<dbReference type="EMBL" id="CP037968">
    <property type="protein sequence ID" value="QYZ80329.1"/>
    <property type="molecule type" value="Genomic_DNA"/>
</dbReference>
<dbReference type="RefSeq" id="WP_220681641.1">
    <property type="nucleotide sequence ID" value="NZ_CP037968.1"/>
</dbReference>
<feature type="region of interest" description="Disordered" evidence="1">
    <location>
        <begin position="800"/>
        <end position="848"/>
    </location>
</feature>
<accession>A0A8G1A2U1</accession>
<feature type="compositionally biased region" description="Polar residues" evidence="1">
    <location>
        <begin position="815"/>
        <end position="827"/>
    </location>
</feature>